<reference evidence="3 4" key="2">
    <citation type="journal article" date="2009" name="Proc. Natl. Acad. Sci. U.S.A.">
        <title>On the chimeric nature, thermophilic origin, and phylogenetic placement of the Thermotogales.</title>
        <authorList>
            <person name="Zhaxybayeva O."/>
            <person name="Swithers K.S."/>
            <person name="Lapierre P."/>
            <person name="Fournier G.P."/>
            <person name="Bickhart D.M."/>
            <person name="DeBoy R.T."/>
            <person name="Nelson K.E."/>
            <person name="Nesbo C.L."/>
            <person name="Doolittle W.F."/>
            <person name="Gogarten J.P."/>
            <person name="Noll K.M."/>
        </authorList>
    </citation>
    <scope>NUCLEOTIDE SEQUENCE [LARGE SCALE GENOMIC DNA]</scope>
    <source>
        <strain evidence="4">ATCC BAA-301 / DSM 14385 / NBRC 107922 / TMO</strain>
    </source>
</reference>
<protein>
    <submittedName>
        <fullName evidence="3">Putative tricarboxylic transport membrane protein</fullName>
    </submittedName>
</protein>
<evidence type="ECO:0000256" key="1">
    <source>
        <dbReference type="SAM" id="Phobius"/>
    </source>
</evidence>
<feature type="transmembrane region" description="Helical" evidence="1">
    <location>
        <begin position="42"/>
        <end position="63"/>
    </location>
</feature>
<organism evidence="3 4">
    <name type="scientific">Pseudothermotoga lettingae (strain ATCC BAA-301 / DSM 14385 / NBRC 107922 / TMO)</name>
    <name type="common">Thermotoga lettingae</name>
    <dbReference type="NCBI Taxonomy" id="416591"/>
    <lineage>
        <taxon>Bacteria</taxon>
        <taxon>Thermotogati</taxon>
        <taxon>Thermotogota</taxon>
        <taxon>Thermotogae</taxon>
        <taxon>Thermotogales</taxon>
        <taxon>Thermotogaceae</taxon>
        <taxon>Pseudothermotoga</taxon>
    </lineage>
</organism>
<feature type="transmembrane region" description="Helical" evidence="1">
    <location>
        <begin position="99"/>
        <end position="115"/>
    </location>
</feature>
<evidence type="ECO:0000259" key="2">
    <source>
        <dbReference type="Pfam" id="PF07331"/>
    </source>
</evidence>
<reference evidence="3 4" key="1">
    <citation type="submission" date="2007-08" db="EMBL/GenBank/DDBJ databases">
        <title>Complete sequence of Thermotoga lettingae TMO.</title>
        <authorList>
            <consortium name="US DOE Joint Genome Institute"/>
            <person name="Copeland A."/>
            <person name="Lucas S."/>
            <person name="Lapidus A."/>
            <person name="Barry K."/>
            <person name="Glavina del Rio T."/>
            <person name="Dalin E."/>
            <person name="Tice H."/>
            <person name="Pitluck S."/>
            <person name="Foster B."/>
            <person name="Bruce D."/>
            <person name="Schmutz J."/>
            <person name="Larimer F."/>
            <person name="Land M."/>
            <person name="Hauser L."/>
            <person name="Kyrpides N."/>
            <person name="Mikhailova N."/>
            <person name="Nelson K."/>
            <person name="Gogarten J.P."/>
            <person name="Noll K."/>
            <person name="Richardson P."/>
        </authorList>
    </citation>
    <scope>NUCLEOTIDE SEQUENCE [LARGE SCALE GENOMIC DNA]</scope>
    <source>
        <strain evidence="4">ATCC BAA-301 / DSM 14385 / NBRC 107922 / TMO</strain>
    </source>
</reference>
<feature type="transmembrane region" description="Helical" evidence="1">
    <location>
        <begin position="75"/>
        <end position="93"/>
    </location>
</feature>
<dbReference type="EMBL" id="CP000812">
    <property type="protein sequence ID" value="ABV34011.1"/>
    <property type="molecule type" value="Genomic_DNA"/>
</dbReference>
<gene>
    <name evidence="3" type="ordered locus">Tlet_1455</name>
</gene>
<name>A8F777_PSELT</name>
<evidence type="ECO:0000313" key="4">
    <source>
        <dbReference type="Proteomes" id="UP000002016"/>
    </source>
</evidence>
<evidence type="ECO:0000313" key="3">
    <source>
        <dbReference type="EMBL" id="ABV34011.1"/>
    </source>
</evidence>
<dbReference type="OrthoDB" id="47534at2"/>
<dbReference type="Proteomes" id="UP000002016">
    <property type="component" value="Chromosome"/>
</dbReference>
<dbReference type="STRING" id="416591.Tlet_1455"/>
<keyword evidence="1" id="KW-0472">Membrane</keyword>
<dbReference type="InterPro" id="IPR009936">
    <property type="entry name" value="DUF1468"/>
</dbReference>
<feature type="transmembrane region" description="Helical" evidence="1">
    <location>
        <begin position="12"/>
        <end position="30"/>
    </location>
</feature>
<keyword evidence="1" id="KW-0812">Transmembrane</keyword>
<dbReference type="KEGG" id="tle:Tlet_1455"/>
<feature type="domain" description="DUF1468" evidence="2">
    <location>
        <begin position="11"/>
        <end position="147"/>
    </location>
</feature>
<dbReference type="HOGENOM" id="CLU_110735_7_1_0"/>
<dbReference type="AlphaFoldDB" id="A8F777"/>
<keyword evidence="4" id="KW-1185">Reference proteome</keyword>
<dbReference type="Pfam" id="PF07331">
    <property type="entry name" value="TctB"/>
    <property type="match status" value="1"/>
</dbReference>
<dbReference type="RefSeq" id="WP_012003487.1">
    <property type="nucleotide sequence ID" value="NC_009828.1"/>
</dbReference>
<proteinExistence type="predicted"/>
<sequence>MLVTSRKNDFLSGLIVSILGLVFFLGTIGIKPVKLGLSPADFPRLITVSMMILGVVLLIKGLLVKNDETKKKSDTSVFLKLICLVVMLFAYILLMDKIGFLYLTPFLIFSCAYLFGMKNLWLNIVLSIVVTISVYYVFSQVFKIPLPRFSL</sequence>
<keyword evidence="1" id="KW-1133">Transmembrane helix</keyword>
<accession>A8F777</accession>
<feature type="transmembrane region" description="Helical" evidence="1">
    <location>
        <begin position="120"/>
        <end position="138"/>
    </location>
</feature>